<dbReference type="SUPFAM" id="SSF58104">
    <property type="entry name" value="Methyl-accepting chemotaxis protein (MCP) signaling domain"/>
    <property type="match status" value="1"/>
</dbReference>
<dbReference type="InterPro" id="IPR052336">
    <property type="entry name" value="MlaD_Phospholipid_Transporter"/>
</dbReference>
<reference evidence="4 5" key="1">
    <citation type="submission" date="2021-02" db="EMBL/GenBank/DDBJ databases">
        <authorList>
            <person name="Han P."/>
        </authorList>
    </citation>
    <scope>NUCLEOTIDE SEQUENCE [LARGE SCALE GENOMIC DNA]</scope>
    <source>
        <strain evidence="4">Candidatus Nitrospira sp. ZN2</strain>
    </source>
</reference>
<sequence>MHYSHQLSSGRLAQIVGTFVVIPLLILAGAGFWMSRAEHLFEPKYSLKASLSKSYGLEPGAPVVVSGISIGRVKRVDLNDRGTVDVTLQLLTRYQNMVKDNSDLRVTKSGVVVGQTQVDIGMGTANSPPLADGATIRAVEPRDIGDLLNEVEPVLMAVKQTLLRVETITQDVQGGLKAGGKALEQVAVATQDLPSVVASVQRTIASVEQTATALPTMTGSIKRTLSVVDRVTADVQQATGRLPAILNSAESTLASVKRLSDSVDEVSQELIPVIRTAEGTLTEVSTLVRGAKQTFPFNRFAENAGPAPKSSPVRPQMGTQSLRGDQLRR</sequence>
<dbReference type="InterPro" id="IPR003399">
    <property type="entry name" value="Mce/MlaD"/>
</dbReference>
<evidence type="ECO:0000259" key="3">
    <source>
        <dbReference type="Pfam" id="PF02470"/>
    </source>
</evidence>
<feature type="transmembrane region" description="Helical" evidence="2">
    <location>
        <begin position="12"/>
        <end position="34"/>
    </location>
</feature>
<comment type="caution">
    <text evidence="4">The sequence shown here is derived from an EMBL/GenBank/DDBJ whole genome shotgun (WGS) entry which is preliminary data.</text>
</comment>
<accession>A0ABN7M6T2</accession>
<dbReference type="PANTHER" id="PTHR33371:SF4">
    <property type="entry name" value="INTERMEMBRANE PHOSPHOLIPID TRANSPORT SYSTEM BINDING PROTEIN MLAD"/>
    <property type="match status" value="1"/>
</dbReference>
<evidence type="ECO:0000256" key="2">
    <source>
        <dbReference type="SAM" id="Phobius"/>
    </source>
</evidence>
<keyword evidence="2" id="KW-1133">Transmembrane helix</keyword>
<keyword evidence="2" id="KW-0812">Transmembrane</keyword>
<organism evidence="4 5">
    <name type="scientific">Nitrospira defluvii</name>
    <dbReference type="NCBI Taxonomy" id="330214"/>
    <lineage>
        <taxon>Bacteria</taxon>
        <taxon>Pseudomonadati</taxon>
        <taxon>Nitrospirota</taxon>
        <taxon>Nitrospiria</taxon>
        <taxon>Nitrospirales</taxon>
        <taxon>Nitrospiraceae</taxon>
        <taxon>Nitrospira</taxon>
    </lineage>
</organism>
<proteinExistence type="predicted"/>
<dbReference type="RefSeq" id="WP_213043817.1">
    <property type="nucleotide sequence ID" value="NZ_CAJNBJ010000018.1"/>
</dbReference>
<protein>
    <submittedName>
        <fullName evidence="4">MlaD domain-containing protein</fullName>
    </submittedName>
</protein>
<keyword evidence="2" id="KW-0472">Membrane</keyword>
<keyword evidence="5" id="KW-1185">Reference proteome</keyword>
<evidence type="ECO:0000313" key="4">
    <source>
        <dbReference type="EMBL" id="CAE6788748.1"/>
    </source>
</evidence>
<dbReference type="EMBL" id="CAJNBJ010000018">
    <property type="protein sequence ID" value="CAE6788748.1"/>
    <property type="molecule type" value="Genomic_DNA"/>
</dbReference>
<evidence type="ECO:0000256" key="1">
    <source>
        <dbReference type="SAM" id="MobiDB-lite"/>
    </source>
</evidence>
<dbReference type="PANTHER" id="PTHR33371">
    <property type="entry name" value="INTERMEMBRANE PHOSPHOLIPID TRANSPORT SYSTEM BINDING PROTEIN MLAD-RELATED"/>
    <property type="match status" value="1"/>
</dbReference>
<feature type="domain" description="Mce/MlaD" evidence="3">
    <location>
        <begin position="44"/>
        <end position="121"/>
    </location>
</feature>
<dbReference type="Pfam" id="PF02470">
    <property type="entry name" value="MlaD"/>
    <property type="match status" value="1"/>
</dbReference>
<evidence type="ECO:0000313" key="5">
    <source>
        <dbReference type="Proteomes" id="UP000675880"/>
    </source>
</evidence>
<dbReference type="Proteomes" id="UP000675880">
    <property type="component" value="Unassembled WGS sequence"/>
</dbReference>
<name>A0ABN7M6T2_9BACT</name>
<feature type="region of interest" description="Disordered" evidence="1">
    <location>
        <begin position="299"/>
        <end position="329"/>
    </location>
</feature>
<dbReference type="Gene3D" id="1.10.287.950">
    <property type="entry name" value="Methyl-accepting chemotaxis protein"/>
    <property type="match status" value="1"/>
</dbReference>
<gene>
    <name evidence="4" type="ORF">NSPZN2_50240</name>
</gene>